<name>A0A9Q3BQ49_9BASI</name>
<feature type="region of interest" description="Disordered" evidence="1">
    <location>
        <begin position="1"/>
        <end position="32"/>
    </location>
</feature>
<protein>
    <submittedName>
        <fullName evidence="2">Uncharacterized protein</fullName>
    </submittedName>
</protein>
<keyword evidence="3" id="KW-1185">Reference proteome</keyword>
<dbReference type="Proteomes" id="UP000765509">
    <property type="component" value="Unassembled WGS sequence"/>
</dbReference>
<evidence type="ECO:0000256" key="1">
    <source>
        <dbReference type="SAM" id="MobiDB-lite"/>
    </source>
</evidence>
<sequence length="140" mass="15753">MASGSHQRPQPHSEGFSPQDQGKPLAQCNGSRPVGTKGGAYMVLDTIMHHFSSEIQWRWFQNSIIPFQVQSSNPSPTFKEDSSSSVLHAMVVTRRPGKDSNSLAFQVLVFHLRTIQEGYFKMAIEKQDSFKETRIPCTIQ</sequence>
<organism evidence="2 3">
    <name type="scientific">Austropuccinia psidii MF-1</name>
    <dbReference type="NCBI Taxonomy" id="1389203"/>
    <lineage>
        <taxon>Eukaryota</taxon>
        <taxon>Fungi</taxon>
        <taxon>Dikarya</taxon>
        <taxon>Basidiomycota</taxon>
        <taxon>Pucciniomycotina</taxon>
        <taxon>Pucciniomycetes</taxon>
        <taxon>Pucciniales</taxon>
        <taxon>Sphaerophragmiaceae</taxon>
        <taxon>Austropuccinia</taxon>
    </lineage>
</organism>
<dbReference type="EMBL" id="AVOT02002123">
    <property type="protein sequence ID" value="MBW0469233.1"/>
    <property type="molecule type" value="Genomic_DNA"/>
</dbReference>
<feature type="compositionally biased region" description="Polar residues" evidence="1">
    <location>
        <begin position="1"/>
        <end position="20"/>
    </location>
</feature>
<accession>A0A9Q3BQ49</accession>
<gene>
    <name evidence="2" type="ORF">O181_008948</name>
</gene>
<proteinExistence type="predicted"/>
<comment type="caution">
    <text evidence="2">The sequence shown here is derived from an EMBL/GenBank/DDBJ whole genome shotgun (WGS) entry which is preliminary data.</text>
</comment>
<evidence type="ECO:0000313" key="3">
    <source>
        <dbReference type="Proteomes" id="UP000765509"/>
    </source>
</evidence>
<evidence type="ECO:0000313" key="2">
    <source>
        <dbReference type="EMBL" id="MBW0469233.1"/>
    </source>
</evidence>
<dbReference type="AlphaFoldDB" id="A0A9Q3BQ49"/>
<reference evidence="2" key="1">
    <citation type="submission" date="2021-03" db="EMBL/GenBank/DDBJ databases">
        <title>Draft genome sequence of rust myrtle Austropuccinia psidii MF-1, a brazilian biotype.</title>
        <authorList>
            <person name="Quecine M.C."/>
            <person name="Pachon D.M.R."/>
            <person name="Bonatelli M.L."/>
            <person name="Correr F.H."/>
            <person name="Franceschini L.M."/>
            <person name="Leite T.F."/>
            <person name="Margarido G.R.A."/>
            <person name="Almeida C.A."/>
            <person name="Ferrarezi J.A."/>
            <person name="Labate C.A."/>
        </authorList>
    </citation>
    <scope>NUCLEOTIDE SEQUENCE</scope>
    <source>
        <strain evidence="2">MF-1</strain>
    </source>
</reference>